<accession>A0A2R4MIU5</accession>
<dbReference type="Proteomes" id="UP000258927">
    <property type="component" value="Chromosome"/>
</dbReference>
<dbReference type="PROSITE" id="PS50405">
    <property type="entry name" value="GST_CTER"/>
    <property type="match status" value="1"/>
</dbReference>
<dbReference type="InterPro" id="IPR036282">
    <property type="entry name" value="Glutathione-S-Trfase_C_sf"/>
</dbReference>
<name>A0A2R4MIU5_9HYPH</name>
<dbReference type="InterPro" id="IPR040079">
    <property type="entry name" value="Glutathione_S-Trfase"/>
</dbReference>
<dbReference type="Gene3D" id="3.40.30.10">
    <property type="entry name" value="Glutaredoxin"/>
    <property type="match status" value="1"/>
</dbReference>
<feature type="domain" description="GST N-terminal" evidence="2">
    <location>
        <begin position="2"/>
        <end position="81"/>
    </location>
</feature>
<dbReference type="InterPro" id="IPR004046">
    <property type="entry name" value="GST_C"/>
</dbReference>
<comment type="subunit">
    <text evidence="1">Homodimer.</text>
</comment>
<dbReference type="SFLD" id="SFLDS00019">
    <property type="entry name" value="Glutathione_Transferase_(cytos"/>
    <property type="match status" value="1"/>
</dbReference>
<evidence type="ECO:0000259" key="2">
    <source>
        <dbReference type="PROSITE" id="PS50404"/>
    </source>
</evidence>
<dbReference type="AlphaFoldDB" id="A0A2R4MIU5"/>
<gene>
    <name evidence="4" type="ORF">MXMO3_03354</name>
</gene>
<dbReference type="GO" id="GO:0004364">
    <property type="term" value="F:glutathione transferase activity"/>
    <property type="evidence" value="ECO:0007669"/>
    <property type="project" value="TreeGrafter"/>
</dbReference>
<evidence type="ECO:0000259" key="3">
    <source>
        <dbReference type="PROSITE" id="PS50405"/>
    </source>
</evidence>
<dbReference type="PANTHER" id="PTHR43969">
    <property type="entry name" value="GLUTATHIONE S TRANSFERASE D10, ISOFORM A-RELATED"/>
    <property type="match status" value="1"/>
</dbReference>
<dbReference type="InterPro" id="IPR036249">
    <property type="entry name" value="Thioredoxin-like_sf"/>
</dbReference>
<dbReference type="EMBL" id="CP021330">
    <property type="protein sequence ID" value="AVX05859.1"/>
    <property type="molecule type" value="Genomic_DNA"/>
</dbReference>
<feature type="domain" description="GST C-terminal" evidence="3">
    <location>
        <begin position="87"/>
        <end position="225"/>
    </location>
</feature>
<dbReference type="SFLD" id="SFLDG00358">
    <property type="entry name" value="Main_(cytGST)"/>
    <property type="match status" value="1"/>
</dbReference>
<dbReference type="SUPFAM" id="SSF47616">
    <property type="entry name" value="GST C-terminal domain-like"/>
    <property type="match status" value="1"/>
</dbReference>
<evidence type="ECO:0000313" key="5">
    <source>
        <dbReference type="Proteomes" id="UP000258927"/>
    </source>
</evidence>
<dbReference type="Pfam" id="PF00043">
    <property type="entry name" value="GST_C"/>
    <property type="match status" value="1"/>
</dbReference>
<dbReference type="PROSITE" id="PS50404">
    <property type="entry name" value="GST_NTER"/>
    <property type="match status" value="1"/>
</dbReference>
<protein>
    <submittedName>
        <fullName evidence="4">Glutathione transferase</fullName>
    </submittedName>
</protein>
<dbReference type="InterPro" id="IPR010987">
    <property type="entry name" value="Glutathione-S-Trfase_C-like"/>
</dbReference>
<organism evidence="4 5">
    <name type="scientific">Maritalea myrionectae</name>
    <dbReference type="NCBI Taxonomy" id="454601"/>
    <lineage>
        <taxon>Bacteria</taxon>
        <taxon>Pseudomonadati</taxon>
        <taxon>Pseudomonadota</taxon>
        <taxon>Alphaproteobacteria</taxon>
        <taxon>Hyphomicrobiales</taxon>
        <taxon>Devosiaceae</taxon>
        <taxon>Maritalea</taxon>
    </lineage>
</organism>
<dbReference type="SUPFAM" id="SSF52833">
    <property type="entry name" value="Thioredoxin-like"/>
    <property type="match status" value="1"/>
</dbReference>
<evidence type="ECO:0000256" key="1">
    <source>
        <dbReference type="ARBA" id="ARBA00011738"/>
    </source>
</evidence>
<dbReference type="PANTHER" id="PTHR43969:SF9">
    <property type="entry name" value="GLUTATHIONE S TRANSFERASE D10, ISOFORM A-RELATED"/>
    <property type="match status" value="1"/>
</dbReference>
<keyword evidence="4" id="KW-0808">Transferase</keyword>
<dbReference type="GO" id="GO:0006749">
    <property type="term" value="P:glutathione metabolic process"/>
    <property type="evidence" value="ECO:0007669"/>
    <property type="project" value="TreeGrafter"/>
</dbReference>
<dbReference type="InterPro" id="IPR004045">
    <property type="entry name" value="Glutathione_S-Trfase_N"/>
</dbReference>
<proteinExistence type="predicted"/>
<dbReference type="Gene3D" id="1.20.1050.10">
    <property type="match status" value="1"/>
</dbReference>
<keyword evidence="5" id="KW-1185">Reference proteome</keyword>
<sequence length="225" mass="25961">MSAPTLLHYVLDPYSRLIRLMCAEYGFDVELKEVKPWRREEEFLAINPAAETPVLQAEGKLAIVGVSAVMMFIEENTETGLPLLPHNVVDRAETRRLLDWALFKFSDDVSRYIVEEKFVKNDMKGQTPDTNVLRVARINRAEHLAYFDYLLSTRKWLAGEELTLADFAFAAQISTLDYLSEMPWDDVQEVKEWYQRLKSRPAFRTLLADRVLGMPASSTYADLDF</sequence>
<reference evidence="4 5" key="1">
    <citation type="submission" date="2017-05" db="EMBL/GenBank/DDBJ databases">
        <title>Genome Analysis of Maritalea myrionectae HL2708#5.</title>
        <authorList>
            <consortium name="Cotde Inc.-PKNU"/>
            <person name="Jang D."/>
            <person name="Oh H.-M."/>
        </authorList>
    </citation>
    <scope>NUCLEOTIDE SEQUENCE [LARGE SCALE GENOMIC DNA]</scope>
    <source>
        <strain evidence="4 5">HL2708#5</strain>
    </source>
</reference>
<dbReference type="STRING" id="1122213.GCA_000423365_01117"/>
<dbReference type="KEGG" id="mmyr:MXMO3_03354"/>
<evidence type="ECO:0000313" key="4">
    <source>
        <dbReference type="EMBL" id="AVX05859.1"/>
    </source>
</evidence>
<dbReference type="CDD" id="cd00570">
    <property type="entry name" value="GST_N_family"/>
    <property type="match status" value="1"/>
</dbReference>
<dbReference type="Pfam" id="PF13409">
    <property type="entry name" value="GST_N_2"/>
    <property type="match status" value="1"/>
</dbReference>
<dbReference type="CDD" id="cd00299">
    <property type="entry name" value="GST_C_family"/>
    <property type="match status" value="1"/>
</dbReference>
<dbReference type="RefSeq" id="WP_245985770.1">
    <property type="nucleotide sequence ID" value="NZ_CP021330.1"/>
</dbReference>